<evidence type="ECO:0000256" key="4">
    <source>
        <dbReference type="ARBA" id="ARBA00022436"/>
    </source>
</evidence>
<dbReference type="PROSITE" id="PS51731">
    <property type="entry name" value="GNAT_NAGS"/>
    <property type="match status" value="1"/>
</dbReference>
<dbReference type="AlphaFoldDB" id="A0A3B5BCC1"/>
<dbReference type="OrthoDB" id="438291at2759"/>
<dbReference type="Proteomes" id="UP000694891">
    <property type="component" value="Unplaced"/>
</dbReference>
<dbReference type="InterPro" id="IPR006855">
    <property type="entry name" value="Vertebrate-like_GNAT_dom"/>
</dbReference>
<keyword evidence="8" id="KW-0012">Acyltransferase</keyword>
<comment type="similarity">
    <text evidence="2">Belongs to the acetyltransferase family.</text>
</comment>
<protein>
    <recommendedName>
        <fullName evidence="12">N-acetylglutamate synthase, mitochondrial</fullName>
        <ecNumber evidence="3">2.3.1.1</ecNumber>
    </recommendedName>
</protein>
<evidence type="ECO:0000256" key="9">
    <source>
        <dbReference type="ARBA" id="ARBA00046824"/>
    </source>
</evidence>
<dbReference type="EC" id="2.3.1.1" evidence="3"/>
<dbReference type="InterPro" id="IPR036393">
    <property type="entry name" value="AceGlu_kinase-like_sf"/>
</dbReference>
<comment type="subunit">
    <text evidence="9">Homodimer. Homotetramer.</text>
</comment>
<evidence type="ECO:0000256" key="6">
    <source>
        <dbReference type="ARBA" id="ARBA00022946"/>
    </source>
</evidence>
<dbReference type="RefSeq" id="XP_008289410.1">
    <property type="nucleotide sequence ID" value="XM_008291188.1"/>
</dbReference>
<feature type="binding site" evidence="13">
    <location>
        <begin position="459"/>
        <end position="464"/>
    </location>
    <ligand>
        <name>substrate</name>
    </ligand>
</feature>
<evidence type="ECO:0000256" key="13">
    <source>
        <dbReference type="PIRSR" id="PIRSR036442-1"/>
    </source>
</evidence>
<reference evidence="16" key="1">
    <citation type="submission" date="2023-09" db="UniProtKB">
        <authorList>
            <consortium name="Ensembl"/>
        </authorList>
    </citation>
    <scope>IDENTIFICATION</scope>
</reference>
<dbReference type="Gene3D" id="3.40.1160.10">
    <property type="entry name" value="Acetylglutamate kinase-like"/>
    <property type="match status" value="1"/>
</dbReference>
<evidence type="ECO:0000256" key="3">
    <source>
        <dbReference type="ARBA" id="ARBA00012697"/>
    </source>
</evidence>
<dbReference type="SUPFAM" id="SSF53633">
    <property type="entry name" value="Carbamate kinase-like"/>
    <property type="match status" value="1"/>
</dbReference>
<evidence type="ECO:0000256" key="1">
    <source>
        <dbReference type="ARBA" id="ARBA00004305"/>
    </source>
</evidence>
<evidence type="ECO:0000256" key="7">
    <source>
        <dbReference type="ARBA" id="ARBA00023128"/>
    </source>
</evidence>
<gene>
    <name evidence="18" type="primary">nags</name>
</gene>
<evidence type="ECO:0000313" key="18">
    <source>
        <dbReference type="RefSeq" id="XP_008289410.1"/>
    </source>
</evidence>
<keyword evidence="5" id="KW-0808">Transferase</keyword>
<accession>A0A3B5BCC1</accession>
<keyword evidence="17" id="KW-1185">Reference proteome</keyword>
<dbReference type="GO" id="GO:0006526">
    <property type="term" value="P:L-arginine biosynthetic process"/>
    <property type="evidence" value="ECO:0007669"/>
    <property type="project" value="InterPro"/>
</dbReference>
<evidence type="ECO:0000256" key="8">
    <source>
        <dbReference type="ARBA" id="ARBA00023315"/>
    </source>
</evidence>
<evidence type="ECO:0000256" key="5">
    <source>
        <dbReference type="ARBA" id="ARBA00022679"/>
    </source>
</evidence>
<comment type="catalytic activity">
    <reaction evidence="10">
        <text>L-glutamate + acetyl-CoA = N-acetyl-L-glutamate + CoA + H(+)</text>
        <dbReference type="Rhea" id="RHEA:24292"/>
        <dbReference type="ChEBI" id="CHEBI:15378"/>
        <dbReference type="ChEBI" id="CHEBI:29985"/>
        <dbReference type="ChEBI" id="CHEBI:44337"/>
        <dbReference type="ChEBI" id="CHEBI:57287"/>
        <dbReference type="ChEBI" id="CHEBI:57288"/>
        <dbReference type="EC" id="2.3.1.1"/>
    </reaction>
</comment>
<evidence type="ECO:0000313" key="17">
    <source>
        <dbReference type="Proteomes" id="UP000694891"/>
    </source>
</evidence>
<dbReference type="GO" id="GO:0000050">
    <property type="term" value="P:urea cycle"/>
    <property type="evidence" value="ECO:0007669"/>
    <property type="project" value="UniProtKB-KW"/>
</dbReference>
<dbReference type="FunFam" id="3.40.630.30:FF:000045">
    <property type="entry name" value="N-acetylglutamate synthase, mitochondrial"/>
    <property type="match status" value="1"/>
</dbReference>
<evidence type="ECO:0000256" key="12">
    <source>
        <dbReference type="ARBA" id="ARBA00071890"/>
    </source>
</evidence>
<dbReference type="GeneID" id="103364163"/>
<dbReference type="Gene3D" id="3.40.630.30">
    <property type="match status" value="1"/>
</dbReference>
<dbReference type="FunFam" id="3.40.1160.10:FF:000026">
    <property type="entry name" value="N-acetylglutamate synthase, mitochondrial"/>
    <property type="match status" value="1"/>
</dbReference>
<organism evidence="16">
    <name type="scientific">Stegastes partitus</name>
    <name type="common">bicolor damselfish</name>
    <dbReference type="NCBI Taxonomy" id="144197"/>
    <lineage>
        <taxon>Eukaryota</taxon>
        <taxon>Metazoa</taxon>
        <taxon>Chordata</taxon>
        <taxon>Craniata</taxon>
        <taxon>Vertebrata</taxon>
        <taxon>Euteleostomi</taxon>
        <taxon>Actinopterygii</taxon>
        <taxon>Neopterygii</taxon>
        <taxon>Teleostei</taxon>
        <taxon>Neoteleostei</taxon>
        <taxon>Acanthomorphata</taxon>
        <taxon>Ovalentaria</taxon>
        <taxon>Pomacentridae</taxon>
        <taxon>Stegastes</taxon>
    </lineage>
</organism>
<evidence type="ECO:0000256" key="10">
    <source>
        <dbReference type="ARBA" id="ARBA00048372"/>
    </source>
</evidence>
<feature type="region of interest" description="Disordered" evidence="14">
    <location>
        <begin position="22"/>
        <end position="53"/>
    </location>
</feature>
<comment type="function">
    <text evidence="11">Plays a role in the regulation of ureagenesis by producing the essential cofactor N-acetylglutamate (NAG), thus modulating carbamoylphosphate synthase I (CPS1) activity.</text>
</comment>
<keyword evidence="7" id="KW-0496">Mitochondrion</keyword>
<dbReference type="GO" id="GO:0005759">
    <property type="term" value="C:mitochondrial matrix"/>
    <property type="evidence" value="ECO:0007669"/>
    <property type="project" value="UniProtKB-SubCell"/>
</dbReference>
<feature type="binding site" evidence="13">
    <location>
        <position position="429"/>
    </location>
    <ligand>
        <name>substrate</name>
    </ligand>
</feature>
<evidence type="ECO:0000256" key="11">
    <source>
        <dbReference type="ARBA" id="ARBA00058188"/>
    </source>
</evidence>
<dbReference type="PIRSF" id="PIRSF036442">
    <property type="entry name" value="NAGS_animal"/>
    <property type="match status" value="1"/>
</dbReference>
<dbReference type="CDD" id="cd04265">
    <property type="entry name" value="DUF619-NAGS-U"/>
    <property type="match status" value="1"/>
</dbReference>
<feature type="domain" description="N-acetyltransferase" evidence="15">
    <location>
        <begin position="360"/>
        <end position="511"/>
    </location>
</feature>
<evidence type="ECO:0000313" key="16">
    <source>
        <dbReference type="Ensembl" id="ENSSPAP00000023412.1"/>
    </source>
</evidence>
<dbReference type="GO" id="GO:0004042">
    <property type="term" value="F:L-glutamate N-acetyltransferase activity"/>
    <property type="evidence" value="ECO:0007669"/>
    <property type="project" value="Ensembl"/>
</dbReference>
<dbReference type="GO" id="GO:0006536">
    <property type="term" value="P:glutamate metabolic process"/>
    <property type="evidence" value="ECO:0007669"/>
    <property type="project" value="TreeGrafter"/>
</dbReference>
<feature type="binding site" evidence="13">
    <location>
        <position position="386"/>
    </location>
    <ligand>
        <name>substrate</name>
    </ligand>
</feature>
<name>A0A3B5BCC1_9TELE</name>
<evidence type="ECO:0000259" key="15">
    <source>
        <dbReference type="PROSITE" id="PS51731"/>
    </source>
</evidence>
<dbReference type="InterPro" id="IPR011243">
    <property type="entry name" value="GlcNAc_Synth_met"/>
</dbReference>
<reference evidence="18" key="2">
    <citation type="submission" date="2025-04" db="UniProtKB">
        <authorList>
            <consortium name="RefSeq"/>
        </authorList>
    </citation>
    <scope>IDENTIFICATION</scope>
</reference>
<dbReference type="Pfam" id="PF04768">
    <property type="entry name" value="NAT"/>
    <property type="match status" value="1"/>
</dbReference>
<evidence type="ECO:0000256" key="14">
    <source>
        <dbReference type="SAM" id="MobiDB-lite"/>
    </source>
</evidence>
<keyword evidence="6" id="KW-0809">Transit peptide</keyword>
<dbReference type="GeneTree" id="ENSGT00390000005602"/>
<dbReference type="GO" id="GO:0034618">
    <property type="term" value="F:arginine binding"/>
    <property type="evidence" value="ECO:0007669"/>
    <property type="project" value="Ensembl"/>
</dbReference>
<dbReference type="STRING" id="144197.ENSSPAP00000023412"/>
<proteinExistence type="inferred from homology"/>
<dbReference type="PANTHER" id="PTHR23342">
    <property type="entry name" value="N-ACETYLGLUTAMATE SYNTHASE"/>
    <property type="match status" value="1"/>
</dbReference>
<comment type="subcellular location">
    <subcellularLocation>
        <location evidence="1">Mitochondrion matrix</location>
    </subcellularLocation>
</comment>
<dbReference type="CTD" id="162417"/>
<keyword evidence="4" id="KW-0835">Urea cycle</keyword>
<dbReference type="PANTHER" id="PTHR23342:SF0">
    <property type="entry name" value="N-ACETYLGLUTAMATE SYNTHASE, MITOCHONDRIAL"/>
    <property type="match status" value="1"/>
</dbReference>
<dbReference type="Ensembl" id="ENSSPAT00000023790.1">
    <property type="protein sequence ID" value="ENSSPAP00000023412.1"/>
    <property type="gene ID" value="ENSSPAG00000017633.1"/>
</dbReference>
<evidence type="ECO:0000256" key="2">
    <source>
        <dbReference type="ARBA" id="ARBA00008694"/>
    </source>
</evidence>
<sequence length="528" mass="57757">MSKVNSGSSGCRAVVMAGKYLSSPSPPALTRSSGRQQRKMFNPQRRMVSSDAAGTAGKPAALAQLEHPGCFSAADRHVLANRSLIYRDVKAFLNEVGGDPREARYWLTQFQRATSAQCPAFAVLEVDSSAFDSREMVHSLAFGLSFLQRMDMKPVVVVGQSEHRETGTAGPEAGSRCGRQLVERCQQLTQALQQASATVLPFFSAESFLLLHEAPRGSSAPPSIAVDTSLLQWSLDCGTIPLVCPVGRNERGCSVTLDQTEVTAAICRALQPHKVMFLNNSGGLRSHEHKVLDTVSLPTDLPGLSVAVWLSAAERRRVTTIARLLNQLPTESSAVITSADTLLTELFSHRGSGTLFKNGDPIHRYTSLDEINVERLLALINKSFDKTLRQDYIDSLKGRLHSVYLSEGYSAAAIITMEPVNSGTPYLDKFVVSSSKQGQGTSHILWECIRQDLGKLFWRSRATNRINPWYFKHCDGSFVNGVWTIFWFGLTDIRDSYVLVEYAKNLPDSFHSSALASSQQPASPAAGS</sequence>